<dbReference type="Gene3D" id="3.30.465.10">
    <property type="match status" value="1"/>
</dbReference>
<evidence type="ECO:0000256" key="2">
    <source>
        <dbReference type="ARBA" id="ARBA00008000"/>
    </source>
</evidence>
<dbReference type="GeneID" id="45618350"/>
<dbReference type="GO" id="GO:0071949">
    <property type="term" value="F:FAD binding"/>
    <property type="evidence" value="ECO:0007669"/>
    <property type="project" value="InterPro"/>
</dbReference>
<dbReference type="FunFam" id="3.30.70.2740:FF:000001">
    <property type="entry name" value="D-lactate dehydrogenase mitochondrial"/>
    <property type="match status" value="1"/>
</dbReference>
<feature type="domain" description="FAD-binding PCMH-type" evidence="6">
    <location>
        <begin position="39"/>
        <end position="218"/>
    </location>
</feature>
<dbReference type="InterPro" id="IPR016166">
    <property type="entry name" value="FAD-bd_PCMH"/>
</dbReference>
<dbReference type="Pfam" id="PF02913">
    <property type="entry name" value="FAD-oxidase_C"/>
    <property type="match status" value="1"/>
</dbReference>
<dbReference type="InterPro" id="IPR036318">
    <property type="entry name" value="FAD-bd_PCMH-like_sf"/>
</dbReference>
<dbReference type="Proteomes" id="UP000063718">
    <property type="component" value="Unassembled WGS sequence"/>
</dbReference>
<keyword evidence="5" id="KW-0560">Oxidoreductase</keyword>
<dbReference type="InterPro" id="IPR051914">
    <property type="entry name" value="FAD-linked_OxidoTrans_Type4"/>
</dbReference>
<dbReference type="SUPFAM" id="SSF55103">
    <property type="entry name" value="FAD-linked oxidases, C-terminal domain"/>
    <property type="match status" value="1"/>
</dbReference>
<sequence>MTAQKELLKKLEGILGRERLITEAEDRWCYAFDAAAAQAKHLPLAVALPRSTEEVVAIMRLATEYRVPVYPRGAGTNLSGGVIPREDGLVVSFTEMNKILELDIENLTATVQPGVVVQDLNDAVAPHGLIYPPDPGSVTTATMGGSVAESSGGLRGLKYGVTKDYVMGLEVVLADGTVFHCGGKTVKNVSGYDLVKLFCGSEGTLGIMTAITVRLIPAPEARRSMLAVFDRMEGAARTITEIIANKVIPATMEIMDNVTIRTVEAYCHAGLPVEAAAVLLLEVDGIPEVVAKEAAIVERVCRENGGQVQVARDDAERENLWTARRAALPACARLRPTTVLEDATVPRSQIPAMLLALEKIAQKYNLTIATYGHAGDGNLHPTITCDERDGEEMQRVHSAVDEIFRTAVELGGTLSGEHGIGIAKQKYMELEFGANGLDVMRRIKQALDPLGLLNPGKLVGPVPAKE</sequence>
<proteinExistence type="inferred from homology"/>
<accession>A0A0S6U8U6</accession>
<dbReference type="SUPFAM" id="SSF56176">
    <property type="entry name" value="FAD-binding/transporter-associated domain-like"/>
    <property type="match status" value="1"/>
</dbReference>
<evidence type="ECO:0000256" key="1">
    <source>
        <dbReference type="ARBA" id="ARBA00001974"/>
    </source>
</evidence>
<dbReference type="InterPro" id="IPR016164">
    <property type="entry name" value="FAD-linked_Oxase-like_C"/>
</dbReference>
<dbReference type="EMBL" id="DF238840">
    <property type="protein sequence ID" value="GAF25543.1"/>
    <property type="molecule type" value="Genomic_DNA"/>
</dbReference>
<keyword evidence="3" id="KW-0285">Flavoprotein</keyword>
<evidence type="ECO:0000313" key="7">
    <source>
        <dbReference type="EMBL" id="GAF25543.1"/>
    </source>
</evidence>
<dbReference type="PROSITE" id="PS51387">
    <property type="entry name" value="FAD_PCMH"/>
    <property type="match status" value="1"/>
</dbReference>
<dbReference type="FunFam" id="1.10.45.10:FF:000001">
    <property type="entry name" value="D-lactate dehydrogenase mitochondrial"/>
    <property type="match status" value="1"/>
</dbReference>
<evidence type="ECO:0000256" key="4">
    <source>
        <dbReference type="ARBA" id="ARBA00022827"/>
    </source>
</evidence>
<dbReference type="InterPro" id="IPR004113">
    <property type="entry name" value="FAD-bd_oxidored_4_C"/>
</dbReference>
<dbReference type="PANTHER" id="PTHR42934">
    <property type="entry name" value="GLYCOLATE OXIDASE SUBUNIT GLCD"/>
    <property type="match status" value="1"/>
</dbReference>
<evidence type="ECO:0000256" key="3">
    <source>
        <dbReference type="ARBA" id="ARBA00022630"/>
    </source>
</evidence>
<dbReference type="InterPro" id="IPR016169">
    <property type="entry name" value="FAD-bd_PCMH_sub2"/>
</dbReference>
<keyword evidence="4" id="KW-0274">FAD</keyword>
<dbReference type="Pfam" id="PF01565">
    <property type="entry name" value="FAD_binding_4"/>
    <property type="match status" value="1"/>
</dbReference>
<reference evidence="7" key="1">
    <citation type="journal article" date="2014" name="Gene">
        <title>Genome-guided analysis of transformation efficiency and carbon dioxide assimilation by Moorella thermoacetica Y72.</title>
        <authorList>
            <person name="Tsukahara K."/>
            <person name="Kita A."/>
            <person name="Nakashimada Y."/>
            <person name="Hoshino T."/>
            <person name="Murakami K."/>
        </authorList>
    </citation>
    <scope>NUCLEOTIDE SEQUENCE [LARGE SCALE GENOMIC DNA]</scope>
    <source>
        <strain evidence="7">Y72</strain>
    </source>
</reference>
<dbReference type="RefSeq" id="WP_011393791.1">
    <property type="nucleotide sequence ID" value="NZ_DF238840.1"/>
</dbReference>
<comment type="similarity">
    <text evidence="2">Belongs to the FAD-binding oxidoreductase/transferase type 4 family.</text>
</comment>
<name>A0A0S6U8U6_NEOTH</name>
<dbReference type="AlphaFoldDB" id="A0A0S6U8U6"/>
<comment type="cofactor">
    <cofactor evidence="1">
        <name>FAD</name>
        <dbReference type="ChEBI" id="CHEBI:57692"/>
    </cofactor>
</comment>
<organism evidence="7">
    <name type="scientific">Moorella thermoacetica Y72</name>
    <dbReference type="NCBI Taxonomy" id="1325331"/>
    <lineage>
        <taxon>Bacteria</taxon>
        <taxon>Bacillati</taxon>
        <taxon>Bacillota</taxon>
        <taxon>Clostridia</taxon>
        <taxon>Neomoorellales</taxon>
        <taxon>Neomoorellaceae</taxon>
        <taxon>Neomoorella</taxon>
    </lineage>
</organism>
<dbReference type="Gene3D" id="1.10.45.10">
    <property type="entry name" value="Vanillyl-alcohol Oxidase, Chain A, domain 4"/>
    <property type="match status" value="1"/>
</dbReference>
<dbReference type="PANTHER" id="PTHR42934:SF2">
    <property type="entry name" value="GLYCOLATE OXIDASE SUBUNIT GLCD"/>
    <property type="match status" value="1"/>
</dbReference>
<dbReference type="Gene3D" id="3.30.70.2740">
    <property type="match status" value="1"/>
</dbReference>
<evidence type="ECO:0000256" key="5">
    <source>
        <dbReference type="ARBA" id="ARBA00023002"/>
    </source>
</evidence>
<evidence type="ECO:0000259" key="6">
    <source>
        <dbReference type="PROSITE" id="PS51387"/>
    </source>
</evidence>
<dbReference type="GO" id="GO:0016491">
    <property type="term" value="F:oxidoreductase activity"/>
    <property type="evidence" value="ECO:0007669"/>
    <property type="project" value="UniProtKB-KW"/>
</dbReference>
<gene>
    <name evidence="7" type="ORF">MTY_0878</name>
</gene>
<protein>
    <submittedName>
        <fullName evidence="7">FAD/FMN-containing dehydrogenases</fullName>
    </submittedName>
</protein>
<dbReference type="InterPro" id="IPR006094">
    <property type="entry name" value="Oxid_FAD_bind_N"/>
</dbReference>
<dbReference type="InterPro" id="IPR016171">
    <property type="entry name" value="Vanillyl_alc_oxidase_C-sub2"/>
</dbReference>